<keyword evidence="6 10" id="KW-0472">Membrane</keyword>
<dbReference type="InterPro" id="IPR050912">
    <property type="entry name" value="LOX-like_protein"/>
</dbReference>
<evidence type="ECO:0000256" key="7">
    <source>
        <dbReference type="ARBA" id="ARBA00023157"/>
    </source>
</evidence>
<keyword evidence="8" id="KW-0325">Glycoprotein</keyword>
<evidence type="ECO:0000256" key="8">
    <source>
        <dbReference type="ARBA" id="ARBA00023180"/>
    </source>
</evidence>
<dbReference type="Gene3D" id="3.10.250.10">
    <property type="entry name" value="SRCR-like domain"/>
    <property type="match status" value="3"/>
</dbReference>
<sequence>SLQGCADPQVRDFVKFDDVSRNDTSRTIHLHCEEHHSSLGEHHSTCTYDVITGKTKWLPNPSEFICFAFCTPPADINELVTVHNQTQYDVQLVQLQCPHYYTSSGGSMLTCIYNGTTQQTHWEPDPLDFNCHTPCVLPDLQDGVKSSPEEKFIWDGEDVTFSCTNGLLLGPEKSRCRDGDFKPALTQRCDFDQGRVRLHHGRVMVRYNGLEGSVCFTEEWNIHNANVVCRQLGYRPYAVSVKRIPFLDAGNDLIHFDSVLCEGYEKQLIDCGISFSSCHTQSYAGVVCLEADETANEWSVRLINQKVSDSEPSSGRIEIYNNGQWGAVCINGWTRQSGHVVCRQLGYAGAVNISKDMTNNEKAIYHRFECTGDEKSIKDCPRTVAKGNCLSGAIGTVVCESPEKFALRLMNGTSPKVGRLEIFDGVHWRAVSDTFEHGYITPKLICDKLVEEGSYRNYDTDSEFGNGLVVPKYSYACPKDADSLDECLVVDASGHVTDDRPISLYCDKFDESTSMNPQLIFLLTFAGAVVIVVIAFLIRIKYHNKRVLHRKRSIISERYDHLPTESKELKKPITYKELQRTDTEGSDTVFD</sequence>
<evidence type="ECO:0000256" key="1">
    <source>
        <dbReference type="ARBA" id="ARBA00004167"/>
    </source>
</evidence>
<dbReference type="InterPro" id="IPR036772">
    <property type="entry name" value="SRCR-like_dom_sf"/>
</dbReference>
<dbReference type="Pfam" id="PF00530">
    <property type="entry name" value="SRCR"/>
    <property type="match status" value="2"/>
</dbReference>
<feature type="disulfide bond" evidence="9">
    <location>
        <begin position="370"/>
        <end position="380"/>
    </location>
</feature>
<dbReference type="GO" id="GO:0005615">
    <property type="term" value="C:extracellular space"/>
    <property type="evidence" value="ECO:0007669"/>
    <property type="project" value="TreeGrafter"/>
</dbReference>
<feature type="domain" description="SRCR" evidence="11">
    <location>
        <begin position="300"/>
        <end position="400"/>
    </location>
</feature>
<dbReference type="OrthoDB" id="10066015at2759"/>
<keyword evidence="3" id="KW-0732">Signal</keyword>
<keyword evidence="5 10" id="KW-1133">Transmembrane helix</keyword>
<evidence type="ECO:0000256" key="5">
    <source>
        <dbReference type="ARBA" id="ARBA00022989"/>
    </source>
</evidence>
<name>A0A2G8JQX2_STIJA</name>
<dbReference type="FunFam" id="3.10.250.10:FF:000016">
    <property type="entry name" value="Scavenger receptor cysteine-rich protein type 12"/>
    <property type="match status" value="1"/>
</dbReference>
<evidence type="ECO:0000256" key="4">
    <source>
        <dbReference type="ARBA" id="ARBA00022737"/>
    </source>
</evidence>
<evidence type="ECO:0000256" key="9">
    <source>
        <dbReference type="PROSITE-ProRule" id="PRU00196"/>
    </source>
</evidence>
<protein>
    <submittedName>
        <fullName evidence="12">Putative deleted in malignant brain tumors 1 protein</fullName>
    </submittedName>
</protein>
<feature type="non-terminal residue" evidence="12">
    <location>
        <position position="1"/>
    </location>
</feature>
<dbReference type="GO" id="GO:0004720">
    <property type="term" value="F:protein-lysine 6-oxidase activity"/>
    <property type="evidence" value="ECO:0007669"/>
    <property type="project" value="TreeGrafter"/>
</dbReference>
<keyword evidence="13" id="KW-1185">Reference proteome</keyword>
<dbReference type="AlphaFoldDB" id="A0A2G8JQX2"/>
<dbReference type="PRINTS" id="PR00258">
    <property type="entry name" value="SPERACTRCPTR"/>
</dbReference>
<dbReference type="PANTHER" id="PTHR45817">
    <property type="entry name" value="LYSYL OXIDASE-LIKE-RELATED"/>
    <property type="match status" value="1"/>
</dbReference>
<keyword evidence="7 9" id="KW-1015">Disulfide bond</keyword>
<organism evidence="12 13">
    <name type="scientific">Stichopus japonicus</name>
    <name type="common">Sea cucumber</name>
    <dbReference type="NCBI Taxonomy" id="307972"/>
    <lineage>
        <taxon>Eukaryota</taxon>
        <taxon>Metazoa</taxon>
        <taxon>Echinodermata</taxon>
        <taxon>Eleutherozoa</taxon>
        <taxon>Echinozoa</taxon>
        <taxon>Holothuroidea</taxon>
        <taxon>Aspidochirotacea</taxon>
        <taxon>Aspidochirotida</taxon>
        <taxon>Stichopodidae</taxon>
        <taxon>Apostichopus</taxon>
    </lineage>
</organism>
<dbReference type="GO" id="GO:0030199">
    <property type="term" value="P:collagen fibril organization"/>
    <property type="evidence" value="ECO:0007669"/>
    <property type="project" value="TreeGrafter"/>
</dbReference>
<evidence type="ECO:0000259" key="11">
    <source>
        <dbReference type="PROSITE" id="PS50287"/>
    </source>
</evidence>
<dbReference type="GO" id="GO:0016020">
    <property type="term" value="C:membrane"/>
    <property type="evidence" value="ECO:0007669"/>
    <property type="project" value="UniProtKB-SubCell"/>
</dbReference>
<feature type="disulfide bond" evidence="9">
    <location>
        <begin position="261"/>
        <end position="271"/>
    </location>
</feature>
<dbReference type="PANTHER" id="PTHR45817:SF8">
    <property type="entry name" value="LYSYL OXIDASE HOMOLOG 1"/>
    <property type="match status" value="1"/>
</dbReference>
<accession>A0A2G8JQX2</accession>
<evidence type="ECO:0000256" key="2">
    <source>
        <dbReference type="ARBA" id="ARBA00022692"/>
    </source>
</evidence>
<reference evidence="12 13" key="1">
    <citation type="journal article" date="2017" name="PLoS Biol.">
        <title>The sea cucumber genome provides insights into morphological evolution and visceral regeneration.</title>
        <authorList>
            <person name="Zhang X."/>
            <person name="Sun L."/>
            <person name="Yuan J."/>
            <person name="Sun Y."/>
            <person name="Gao Y."/>
            <person name="Zhang L."/>
            <person name="Li S."/>
            <person name="Dai H."/>
            <person name="Hamel J.F."/>
            <person name="Liu C."/>
            <person name="Yu Y."/>
            <person name="Liu S."/>
            <person name="Lin W."/>
            <person name="Guo K."/>
            <person name="Jin S."/>
            <person name="Xu P."/>
            <person name="Storey K.B."/>
            <person name="Huan P."/>
            <person name="Zhang T."/>
            <person name="Zhou Y."/>
            <person name="Zhang J."/>
            <person name="Lin C."/>
            <person name="Li X."/>
            <person name="Xing L."/>
            <person name="Huo D."/>
            <person name="Sun M."/>
            <person name="Wang L."/>
            <person name="Mercier A."/>
            <person name="Li F."/>
            <person name="Yang H."/>
            <person name="Xiang J."/>
        </authorList>
    </citation>
    <scope>NUCLEOTIDE SEQUENCE [LARGE SCALE GENOMIC DNA]</scope>
    <source>
        <strain evidence="12">Shaxun</strain>
        <tissue evidence="12">Muscle</tissue>
    </source>
</reference>
<comment type="subcellular location">
    <subcellularLocation>
        <location evidence="1">Membrane</location>
        <topology evidence="1">Single-pass membrane protein</topology>
    </subcellularLocation>
</comment>
<keyword evidence="2 10" id="KW-0812">Transmembrane</keyword>
<keyword evidence="4" id="KW-0677">Repeat</keyword>
<dbReference type="SMART" id="SM00202">
    <property type="entry name" value="SR"/>
    <property type="match status" value="2"/>
</dbReference>
<dbReference type="InterPro" id="IPR001190">
    <property type="entry name" value="SRCR"/>
</dbReference>
<evidence type="ECO:0000313" key="12">
    <source>
        <dbReference type="EMBL" id="PIK38172.1"/>
    </source>
</evidence>
<evidence type="ECO:0000256" key="10">
    <source>
        <dbReference type="SAM" id="Phobius"/>
    </source>
</evidence>
<feature type="disulfide bond" evidence="9">
    <location>
        <begin position="477"/>
        <end position="487"/>
    </location>
</feature>
<proteinExistence type="predicted"/>
<feature type="domain" description="SRCR" evidence="11">
    <location>
        <begin position="407"/>
        <end position="507"/>
    </location>
</feature>
<feature type="transmembrane region" description="Helical" evidence="10">
    <location>
        <begin position="519"/>
        <end position="542"/>
    </location>
</feature>
<comment type="caution">
    <text evidence="12">The sequence shown here is derived from an EMBL/GenBank/DDBJ whole genome shotgun (WGS) entry which is preliminary data.</text>
</comment>
<feature type="domain" description="SRCR" evidence="11">
    <location>
        <begin position="189"/>
        <end position="289"/>
    </location>
</feature>
<evidence type="ECO:0000256" key="6">
    <source>
        <dbReference type="ARBA" id="ARBA00023136"/>
    </source>
</evidence>
<dbReference type="PROSITE" id="PS50287">
    <property type="entry name" value="SRCR_2"/>
    <property type="match status" value="3"/>
</dbReference>
<dbReference type="EMBL" id="MRZV01001393">
    <property type="protein sequence ID" value="PIK38172.1"/>
    <property type="molecule type" value="Genomic_DNA"/>
</dbReference>
<dbReference type="Proteomes" id="UP000230750">
    <property type="component" value="Unassembled WGS sequence"/>
</dbReference>
<comment type="caution">
    <text evidence="9">Lacks conserved residue(s) required for the propagation of feature annotation.</text>
</comment>
<evidence type="ECO:0000313" key="13">
    <source>
        <dbReference type="Proteomes" id="UP000230750"/>
    </source>
</evidence>
<gene>
    <name evidence="12" type="ORF">BSL78_24983</name>
</gene>
<dbReference type="SUPFAM" id="SSF56487">
    <property type="entry name" value="SRCR-like"/>
    <property type="match status" value="3"/>
</dbReference>
<evidence type="ECO:0000256" key="3">
    <source>
        <dbReference type="ARBA" id="ARBA00022729"/>
    </source>
</evidence>